<accession>A0A285THE5</accession>
<dbReference type="OrthoDB" id="7059994at2"/>
<gene>
    <name evidence="1" type="ORF">SAMN05877831_1235</name>
</gene>
<dbReference type="Proteomes" id="UP000219111">
    <property type="component" value="Unassembled WGS sequence"/>
</dbReference>
<reference evidence="2" key="1">
    <citation type="submission" date="2017-08" db="EMBL/GenBank/DDBJ databases">
        <authorList>
            <person name="Varghese N."/>
            <person name="Submissions S."/>
        </authorList>
    </citation>
    <scope>NUCLEOTIDE SEQUENCE [LARGE SCALE GENOMIC DNA]</scope>
    <source>
        <strain evidence="2">JA276</strain>
    </source>
</reference>
<sequence length="165" mass="18442">MELDVRASHLFILYALQGQEMDPEADPYFLPGVEREVVKGLFTAMTGQGGRPSRFPKALAKNYLAKTGRKIGSVYNLGKLLDALMAKYPVLAKLKRGSLDWARLQYEESECFMECLLRLGREFGIAALPIHDSLIVAKAHEDMARTILVCAYAARFGFDPEVRGE</sequence>
<evidence type="ECO:0000313" key="2">
    <source>
        <dbReference type="Proteomes" id="UP000219111"/>
    </source>
</evidence>
<dbReference type="AlphaFoldDB" id="A0A285THE5"/>
<keyword evidence="2" id="KW-1185">Reference proteome</keyword>
<protein>
    <submittedName>
        <fullName evidence="1">Uncharacterized protein</fullName>
    </submittedName>
</protein>
<evidence type="ECO:0000313" key="1">
    <source>
        <dbReference type="EMBL" id="SOC21377.1"/>
    </source>
</evidence>
<name>A0A285THE5_9RHOB</name>
<organism evidence="1 2">
    <name type="scientific">Rhodobacter maris</name>
    <dbReference type="NCBI Taxonomy" id="446682"/>
    <lineage>
        <taxon>Bacteria</taxon>
        <taxon>Pseudomonadati</taxon>
        <taxon>Pseudomonadota</taxon>
        <taxon>Alphaproteobacteria</taxon>
        <taxon>Rhodobacterales</taxon>
        <taxon>Rhodobacter group</taxon>
        <taxon>Rhodobacter</taxon>
    </lineage>
</organism>
<proteinExistence type="predicted"/>
<dbReference type="EMBL" id="OBMT01000023">
    <property type="protein sequence ID" value="SOC21377.1"/>
    <property type="molecule type" value="Genomic_DNA"/>
</dbReference>
<dbReference type="RefSeq" id="WP_097071453.1">
    <property type="nucleotide sequence ID" value="NZ_OBMT01000023.1"/>
</dbReference>